<evidence type="ECO:0000313" key="3">
    <source>
        <dbReference type="Proteomes" id="UP001341840"/>
    </source>
</evidence>
<feature type="compositionally biased region" description="Basic and acidic residues" evidence="1">
    <location>
        <begin position="70"/>
        <end position="84"/>
    </location>
</feature>
<accession>A0ABU6UMQ7</accession>
<name>A0ABU6UMQ7_9FABA</name>
<sequence length="132" mass="15545">MASFQRQRRRTTKKKQIRVLERPRETVMMAERREIQSCGSGGSSNRRRRRDRDDGGCRCDREWWQRRHNVDDGRDWNKENEHCSKSVGGMGTRRVERSERSYQNSPTDASSRPANTPDPRSSKSTHIPQQND</sequence>
<reference evidence="2 3" key="1">
    <citation type="journal article" date="2023" name="Plants (Basel)">
        <title>Bridging the Gap: Combining Genomics and Transcriptomics Approaches to Understand Stylosanthes scabra, an Orphan Legume from the Brazilian Caatinga.</title>
        <authorList>
            <person name="Ferreira-Neto J.R.C."/>
            <person name="da Silva M.D."/>
            <person name="Binneck E."/>
            <person name="de Melo N.F."/>
            <person name="da Silva R.H."/>
            <person name="de Melo A.L.T.M."/>
            <person name="Pandolfi V."/>
            <person name="Bustamante F.O."/>
            <person name="Brasileiro-Vidal A.C."/>
            <person name="Benko-Iseppon A.M."/>
        </authorList>
    </citation>
    <scope>NUCLEOTIDE SEQUENCE [LARGE SCALE GENOMIC DNA]</scope>
    <source>
        <tissue evidence="2">Leaves</tissue>
    </source>
</reference>
<organism evidence="2 3">
    <name type="scientific">Stylosanthes scabra</name>
    <dbReference type="NCBI Taxonomy" id="79078"/>
    <lineage>
        <taxon>Eukaryota</taxon>
        <taxon>Viridiplantae</taxon>
        <taxon>Streptophyta</taxon>
        <taxon>Embryophyta</taxon>
        <taxon>Tracheophyta</taxon>
        <taxon>Spermatophyta</taxon>
        <taxon>Magnoliopsida</taxon>
        <taxon>eudicotyledons</taxon>
        <taxon>Gunneridae</taxon>
        <taxon>Pentapetalae</taxon>
        <taxon>rosids</taxon>
        <taxon>fabids</taxon>
        <taxon>Fabales</taxon>
        <taxon>Fabaceae</taxon>
        <taxon>Papilionoideae</taxon>
        <taxon>50 kb inversion clade</taxon>
        <taxon>dalbergioids sensu lato</taxon>
        <taxon>Dalbergieae</taxon>
        <taxon>Pterocarpus clade</taxon>
        <taxon>Stylosanthes</taxon>
    </lineage>
</organism>
<dbReference type="EMBL" id="JASCZI010121368">
    <property type="protein sequence ID" value="MED6161426.1"/>
    <property type="molecule type" value="Genomic_DNA"/>
</dbReference>
<feature type="compositionally biased region" description="Basic residues" evidence="1">
    <location>
        <begin position="1"/>
        <end position="17"/>
    </location>
</feature>
<feature type="region of interest" description="Disordered" evidence="1">
    <location>
        <begin position="1"/>
        <end position="58"/>
    </location>
</feature>
<protein>
    <submittedName>
        <fullName evidence="2">Uncharacterized protein</fullName>
    </submittedName>
</protein>
<keyword evidence="3" id="KW-1185">Reference proteome</keyword>
<proteinExistence type="predicted"/>
<evidence type="ECO:0000313" key="2">
    <source>
        <dbReference type="EMBL" id="MED6161426.1"/>
    </source>
</evidence>
<feature type="region of interest" description="Disordered" evidence="1">
    <location>
        <begin position="70"/>
        <end position="132"/>
    </location>
</feature>
<feature type="compositionally biased region" description="Basic and acidic residues" evidence="1">
    <location>
        <begin position="18"/>
        <end position="35"/>
    </location>
</feature>
<dbReference type="Proteomes" id="UP001341840">
    <property type="component" value="Unassembled WGS sequence"/>
</dbReference>
<feature type="compositionally biased region" description="Polar residues" evidence="1">
    <location>
        <begin position="101"/>
        <end position="132"/>
    </location>
</feature>
<evidence type="ECO:0000256" key="1">
    <source>
        <dbReference type="SAM" id="MobiDB-lite"/>
    </source>
</evidence>
<comment type="caution">
    <text evidence="2">The sequence shown here is derived from an EMBL/GenBank/DDBJ whole genome shotgun (WGS) entry which is preliminary data.</text>
</comment>
<gene>
    <name evidence="2" type="ORF">PIB30_060652</name>
</gene>